<name>A0A1Y2ERD5_9BASI</name>
<sequence>MFSRASQAPQSPRLHSQILAVAPPRFSPPPTRTGLKIRVLQAIEVLKIIVMDRRASPTPPFYPPSPQVANSPYRSLRRPPPSAPTLAASPTRLTTLKAAPSSHLTTTLVPTASLHLPRPPPTLSFVDAR</sequence>
<proteinExistence type="predicted"/>
<feature type="region of interest" description="Disordered" evidence="1">
    <location>
        <begin position="55"/>
        <end position="88"/>
    </location>
</feature>
<keyword evidence="3" id="KW-1185">Reference proteome</keyword>
<feature type="compositionally biased region" description="Pro residues" evidence="1">
    <location>
        <begin position="57"/>
        <end position="66"/>
    </location>
</feature>
<protein>
    <submittedName>
        <fullName evidence="2">Uncharacterized protein</fullName>
    </submittedName>
</protein>
<evidence type="ECO:0000313" key="3">
    <source>
        <dbReference type="Proteomes" id="UP000193467"/>
    </source>
</evidence>
<dbReference type="InParanoid" id="A0A1Y2ERD5"/>
<gene>
    <name evidence="2" type="ORF">BCR35DRAFT_144725</name>
</gene>
<reference evidence="2 3" key="1">
    <citation type="submission" date="2016-07" db="EMBL/GenBank/DDBJ databases">
        <title>Pervasive Adenine N6-methylation of Active Genes in Fungi.</title>
        <authorList>
            <consortium name="DOE Joint Genome Institute"/>
            <person name="Mondo S.J."/>
            <person name="Dannebaum R.O."/>
            <person name="Kuo R.C."/>
            <person name="Labutti K."/>
            <person name="Haridas S."/>
            <person name="Kuo A."/>
            <person name="Salamov A."/>
            <person name="Ahrendt S.R."/>
            <person name="Lipzen A."/>
            <person name="Sullivan W."/>
            <person name="Andreopoulos W.B."/>
            <person name="Clum A."/>
            <person name="Lindquist E."/>
            <person name="Daum C."/>
            <person name="Ramamoorthy G.K."/>
            <person name="Gryganskyi A."/>
            <person name="Culley D."/>
            <person name="Magnuson J.K."/>
            <person name="James T.Y."/>
            <person name="O'Malley M.A."/>
            <person name="Stajich J.E."/>
            <person name="Spatafora J.W."/>
            <person name="Visel A."/>
            <person name="Grigoriev I.V."/>
        </authorList>
    </citation>
    <scope>NUCLEOTIDE SEQUENCE [LARGE SCALE GENOMIC DNA]</scope>
    <source>
        <strain evidence="2 3">62-1032</strain>
    </source>
</reference>
<evidence type="ECO:0000313" key="2">
    <source>
        <dbReference type="EMBL" id="ORY74092.1"/>
    </source>
</evidence>
<dbReference type="EMBL" id="MCGR01000043">
    <property type="protein sequence ID" value="ORY74092.1"/>
    <property type="molecule type" value="Genomic_DNA"/>
</dbReference>
<comment type="caution">
    <text evidence="2">The sequence shown here is derived from an EMBL/GenBank/DDBJ whole genome shotgun (WGS) entry which is preliminary data.</text>
</comment>
<organism evidence="2 3">
    <name type="scientific">Leucosporidium creatinivorum</name>
    <dbReference type="NCBI Taxonomy" id="106004"/>
    <lineage>
        <taxon>Eukaryota</taxon>
        <taxon>Fungi</taxon>
        <taxon>Dikarya</taxon>
        <taxon>Basidiomycota</taxon>
        <taxon>Pucciniomycotina</taxon>
        <taxon>Microbotryomycetes</taxon>
        <taxon>Leucosporidiales</taxon>
        <taxon>Leucosporidium</taxon>
    </lineage>
</organism>
<accession>A0A1Y2ERD5</accession>
<dbReference type="AlphaFoldDB" id="A0A1Y2ERD5"/>
<evidence type="ECO:0000256" key="1">
    <source>
        <dbReference type="SAM" id="MobiDB-lite"/>
    </source>
</evidence>
<dbReference type="Proteomes" id="UP000193467">
    <property type="component" value="Unassembled WGS sequence"/>
</dbReference>